<protein>
    <recommendedName>
        <fullName evidence="3">Helicase XPB/Ssl2 N-terminal domain-containing protein</fullName>
    </recommendedName>
</protein>
<organism evidence="1 2">
    <name type="scientific">Paenibacillus contaminans</name>
    <dbReference type="NCBI Taxonomy" id="450362"/>
    <lineage>
        <taxon>Bacteria</taxon>
        <taxon>Bacillati</taxon>
        <taxon>Bacillota</taxon>
        <taxon>Bacilli</taxon>
        <taxon>Bacillales</taxon>
        <taxon>Paenibacillaceae</taxon>
        <taxon>Paenibacillus</taxon>
    </lineage>
</organism>
<dbReference type="EMBL" id="QMFB01000010">
    <property type="protein sequence ID" value="RAV19930.1"/>
    <property type="molecule type" value="Genomic_DNA"/>
</dbReference>
<dbReference type="RefSeq" id="WP_113032359.1">
    <property type="nucleotide sequence ID" value="NZ_QMFB01000010.1"/>
</dbReference>
<evidence type="ECO:0000313" key="2">
    <source>
        <dbReference type="Proteomes" id="UP000250369"/>
    </source>
</evidence>
<reference evidence="1 2" key="1">
    <citation type="journal article" date="2009" name="Int. J. Syst. Evol. Microbiol.">
        <title>Paenibacillus contaminans sp. nov., isolated from a contaminated laboratory plate.</title>
        <authorList>
            <person name="Chou J.H."/>
            <person name="Lee J.H."/>
            <person name="Lin M.C."/>
            <person name="Chang P.S."/>
            <person name="Arun A.B."/>
            <person name="Young C.C."/>
            <person name="Chen W.M."/>
        </authorList>
    </citation>
    <scope>NUCLEOTIDE SEQUENCE [LARGE SCALE GENOMIC DNA]</scope>
    <source>
        <strain evidence="1 2">CKOBP-6</strain>
    </source>
</reference>
<dbReference type="AlphaFoldDB" id="A0A329MJT6"/>
<dbReference type="Proteomes" id="UP000250369">
    <property type="component" value="Unassembled WGS sequence"/>
</dbReference>
<dbReference type="OrthoDB" id="2987331at2"/>
<gene>
    <name evidence="1" type="ORF">DQG23_18585</name>
</gene>
<keyword evidence="2" id="KW-1185">Reference proteome</keyword>
<comment type="caution">
    <text evidence="1">The sequence shown here is derived from an EMBL/GenBank/DDBJ whole genome shotgun (WGS) entry which is preliminary data.</text>
</comment>
<name>A0A329MJT6_9BACL</name>
<sequence>MNVKELLERLPEPAIAIFKQQDVIAGSLNEGVTLGEAYTTRRILSELYRTMREWEIKTLKRIVISFGSRPFDASALEKASRHDALSGAELRLGLLQLRRRGILFALSKSWGETLLLLPEDSFAIWQSLLCDDGFEKPAASESADPENGGYFGIAWNLLLLLRYCSEFEVTLTGKGTIAKQHLAGLLKRLTLKEEQLRPFGLSYEHEAFYPAHIAVLLETAFRLGLLYIDNKTLAVNRQAVAHMLDVSNERIHAMLYRCWRGLYRPEALWLEHALVWLEGREAGAMQTVSALRSWLADNRIVPAAEEDAAWEILDGWLEAMADLGWLELFAQPDGGTGIVTQVSGEATARNANADSDDGTKAGKEPERMLYVQPDFELLVPSGASYADIWQLTAISETVRVDRNIGVLRLTKDRLLQARHLGIVRDMQESLLFLRSRAYYGLPDNVETTLLQWASQQADSAEKKLHHTKTMKNNVSLVLSASPENFILESEAVHCGSFLFHKEPSVFNVDSSLPDPNEFVPDIRRIPAMWVKQYRPYHASTCKELLRQAMEWKTYVRMDVEGTERHIVPTAIVEESGEWKLRGREAEHVVMLTPDQWHAVQIMLPGCSPS</sequence>
<evidence type="ECO:0008006" key="3">
    <source>
        <dbReference type="Google" id="ProtNLM"/>
    </source>
</evidence>
<accession>A0A329MJT6</accession>
<evidence type="ECO:0000313" key="1">
    <source>
        <dbReference type="EMBL" id="RAV19930.1"/>
    </source>
</evidence>
<proteinExistence type="predicted"/>